<dbReference type="Pfam" id="PF03883">
    <property type="entry name" value="H2O2_YaaD"/>
    <property type="match status" value="1"/>
</dbReference>
<accession>A0A2S9T134</accession>
<dbReference type="GO" id="GO:0005829">
    <property type="term" value="C:cytosol"/>
    <property type="evidence" value="ECO:0007669"/>
    <property type="project" value="TreeGrafter"/>
</dbReference>
<dbReference type="PANTHER" id="PTHR30283:SF4">
    <property type="entry name" value="PEROXIDE STRESS RESISTANCE PROTEIN YAAA"/>
    <property type="match status" value="1"/>
</dbReference>
<dbReference type="RefSeq" id="WP_105916095.1">
    <property type="nucleotide sequence ID" value="NZ_NXGE01000010.1"/>
</dbReference>
<dbReference type="EMBL" id="NXGE01000010">
    <property type="protein sequence ID" value="PRM92557.1"/>
    <property type="molecule type" value="Genomic_DNA"/>
</dbReference>
<organism evidence="1 2">
    <name type="scientific">Aliarcobacter cryaerophilus</name>
    <dbReference type="NCBI Taxonomy" id="28198"/>
    <lineage>
        <taxon>Bacteria</taxon>
        <taxon>Pseudomonadati</taxon>
        <taxon>Campylobacterota</taxon>
        <taxon>Epsilonproteobacteria</taxon>
        <taxon>Campylobacterales</taxon>
        <taxon>Arcobacteraceae</taxon>
        <taxon>Aliarcobacter</taxon>
    </lineage>
</organism>
<gene>
    <name evidence="1" type="ORF">CJ673_10380</name>
</gene>
<proteinExistence type="predicted"/>
<sequence length="247" mass="29204">MKILFSPSETKNSGGVEKIFDQNSFIFPELFNKRFEIINSYNDFLKTASIPLLEKLFGTKKVDVIEKYRQDIFKSPLLKAIQRYEGVAYDYLSYNNLEKSSQKYIDDNVLIFSNLFGVLKASDEIPDYKLKQGESFYDLKIDKFYNDNFSKELDKYLENDDILDLRAGFYEKFYTIKKPYKTLKFIKDGKVVSHFAKAYRGEILKIIAQNDIKTFDDFMNLELKNLKLEEIKEQKLKTEIVYSINKR</sequence>
<dbReference type="STRING" id="28198.GCA_001572855_01014"/>
<evidence type="ECO:0000313" key="1">
    <source>
        <dbReference type="EMBL" id="PRM92557.1"/>
    </source>
</evidence>
<evidence type="ECO:0008006" key="3">
    <source>
        <dbReference type="Google" id="ProtNLM"/>
    </source>
</evidence>
<name>A0A2S9T134_9BACT</name>
<dbReference type="AlphaFoldDB" id="A0A2S9T134"/>
<protein>
    <recommendedName>
        <fullName evidence="3">YaaA family protein</fullName>
    </recommendedName>
</protein>
<comment type="caution">
    <text evidence="1">The sequence shown here is derived from an EMBL/GenBank/DDBJ whole genome shotgun (WGS) entry which is preliminary data.</text>
</comment>
<reference evidence="1 2" key="1">
    <citation type="submission" date="2017-09" db="EMBL/GenBank/DDBJ databases">
        <title>Reassesment of A. cryaerophilus.</title>
        <authorList>
            <person name="Perez-Cataluna A."/>
            <person name="Collado L."/>
            <person name="Salgado O."/>
            <person name="Lefinanco V."/>
            <person name="Figueras M.J."/>
        </authorList>
    </citation>
    <scope>NUCLEOTIDE SEQUENCE [LARGE SCALE GENOMIC DNA]</scope>
    <source>
        <strain evidence="1 2">LMG 10210</strain>
    </source>
</reference>
<dbReference type="GO" id="GO:0033194">
    <property type="term" value="P:response to hydroperoxide"/>
    <property type="evidence" value="ECO:0007669"/>
    <property type="project" value="TreeGrafter"/>
</dbReference>
<dbReference type="PANTHER" id="PTHR30283">
    <property type="entry name" value="PEROXIDE STRESS RESPONSE PROTEIN YAAA"/>
    <property type="match status" value="1"/>
</dbReference>
<evidence type="ECO:0000313" key="2">
    <source>
        <dbReference type="Proteomes" id="UP000238281"/>
    </source>
</evidence>
<dbReference type="Proteomes" id="UP000238281">
    <property type="component" value="Unassembled WGS sequence"/>
</dbReference>
<dbReference type="InterPro" id="IPR005583">
    <property type="entry name" value="YaaA"/>
</dbReference>